<feature type="signal peptide" evidence="1">
    <location>
        <begin position="1"/>
        <end position="22"/>
    </location>
</feature>
<evidence type="ECO:0000313" key="2">
    <source>
        <dbReference type="EMBL" id="MBC2777448.1"/>
    </source>
</evidence>
<proteinExistence type="predicted"/>
<name>A0A842HU20_9SPHN</name>
<evidence type="ECO:0008006" key="4">
    <source>
        <dbReference type="Google" id="ProtNLM"/>
    </source>
</evidence>
<reference evidence="2 3" key="1">
    <citation type="submission" date="2020-08" db="EMBL/GenBank/DDBJ databases">
        <title>Draft genome sequence of Parasphingopyxis sp. GrpM-11.</title>
        <authorList>
            <person name="Oh J."/>
            <person name="Roh D.-H."/>
        </authorList>
    </citation>
    <scope>NUCLEOTIDE SEQUENCE [LARGE SCALE GENOMIC DNA]</scope>
    <source>
        <strain evidence="2 3">GrpM-11</strain>
    </source>
</reference>
<organism evidence="2 3">
    <name type="scientific">Parasphingopyxis marina</name>
    <dbReference type="NCBI Taxonomy" id="2761622"/>
    <lineage>
        <taxon>Bacteria</taxon>
        <taxon>Pseudomonadati</taxon>
        <taxon>Pseudomonadota</taxon>
        <taxon>Alphaproteobacteria</taxon>
        <taxon>Sphingomonadales</taxon>
        <taxon>Sphingomonadaceae</taxon>
        <taxon>Parasphingopyxis</taxon>
    </lineage>
</organism>
<sequence>MLKPLLFLAMVIGLVAPSIAMADCSPAPETATHAMAMDQGDGEPRHEMPCHDAPDQPHPMVASCIGCSVPPVSIDYAPPAASLMAAPLPSLPAARGGLGPIPDTPPPRIPA</sequence>
<keyword evidence="3" id="KW-1185">Reference proteome</keyword>
<feature type="chain" id="PRO_5032979452" description="DUF2946 domain-containing protein" evidence="1">
    <location>
        <begin position="23"/>
        <end position="111"/>
    </location>
</feature>
<accession>A0A842HU20</accession>
<dbReference type="Proteomes" id="UP000564378">
    <property type="component" value="Unassembled WGS sequence"/>
</dbReference>
<evidence type="ECO:0000313" key="3">
    <source>
        <dbReference type="Proteomes" id="UP000564378"/>
    </source>
</evidence>
<keyword evidence="1" id="KW-0732">Signal</keyword>
<protein>
    <recommendedName>
        <fullName evidence="4">DUF2946 domain-containing protein</fullName>
    </recommendedName>
</protein>
<gene>
    <name evidence="2" type="ORF">H6P80_07415</name>
</gene>
<dbReference type="RefSeq" id="WP_185800655.1">
    <property type="nucleotide sequence ID" value="NZ_JACJVJ010000001.1"/>
</dbReference>
<evidence type="ECO:0000256" key="1">
    <source>
        <dbReference type="SAM" id="SignalP"/>
    </source>
</evidence>
<dbReference type="AlphaFoldDB" id="A0A842HU20"/>
<comment type="caution">
    <text evidence="2">The sequence shown here is derived from an EMBL/GenBank/DDBJ whole genome shotgun (WGS) entry which is preliminary data.</text>
</comment>
<dbReference type="EMBL" id="JACJVJ010000001">
    <property type="protein sequence ID" value="MBC2777448.1"/>
    <property type="molecule type" value="Genomic_DNA"/>
</dbReference>